<comment type="caution">
    <text evidence="4">The sequence shown here is derived from an EMBL/GenBank/DDBJ whole genome shotgun (WGS) entry which is preliminary data.</text>
</comment>
<dbReference type="Pfam" id="PF00072">
    <property type="entry name" value="Response_reg"/>
    <property type="match status" value="1"/>
</dbReference>
<evidence type="ECO:0000313" key="5">
    <source>
        <dbReference type="Proteomes" id="UP001230685"/>
    </source>
</evidence>
<feature type="modified residue" description="4-aspartylphosphate" evidence="2">
    <location>
        <position position="60"/>
    </location>
</feature>
<evidence type="ECO:0000259" key="3">
    <source>
        <dbReference type="PROSITE" id="PS50110"/>
    </source>
</evidence>
<dbReference type="InterPro" id="IPR050595">
    <property type="entry name" value="Bact_response_regulator"/>
</dbReference>
<dbReference type="RefSeq" id="WP_305172850.1">
    <property type="nucleotide sequence ID" value="NZ_JAUUDS010000002.1"/>
</dbReference>
<dbReference type="Proteomes" id="UP001230685">
    <property type="component" value="Unassembled WGS sequence"/>
</dbReference>
<dbReference type="Gene3D" id="3.40.50.2300">
    <property type="match status" value="1"/>
</dbReference>
<evidence type="ECO:0000313" key="4">
    <source>
        <dbReference type="EMBL" id="MDP1027061.1"/>
    </source>
</evidence>
<reference evidence="4 5" key="1">
    <citation type="submission" date="2023-07" db="EMBL/GenBank/DDBJ databases">
        <authorList>
            <person name="Kim M.K."/>
        </authorList>
    </citation>
    <scope>NUCLEOTIDE SEQUENCE [LARGE SCALE GENOMIC DNA]</scope>
    <source>
        <strain evidence="4 5">KR1UV-12</strain>
    </source>
</reference>
<organism evidence="4 5">
    <name type="scientific">Sphingomonas aurea</name>
    <dbReference type="NCBI Taxonomy" id="3063994"/>
    <lineage>
        <taxon>Bacteria</taxon>
        <taxon>Pseudomonadati</taxon>
        <taxon>Pseudomonadota</taxon>
        <taxon>Alphaproteobacteria</taxon>
        <taxon>Sphingomonadales</taxon>
        <taxon>Sphingomonadaceae</taxon>
        <taxon>Sphingomonas</taxon>
    </lineage>
</organism>
<gene>
    <name evidence="4" type="ORF">Q5H91_07545</name>
</gene>
<feature type="domain" description="Response regulatory" evidence="3">
    <location>
        <begin position="10"/>
        <end position="123"/>
    </location>
</feature>
<accession>A0ABT9EJU0</accession>
<proteinExistence type="predicted"/>
<keyword evidence="5" id="KW-1185">Reference proteome</keyword>
<dbReference type="PANTHER" id="PTHR44591:SF3">
    <property type="entry name" value="RESPONSE REGULATORY DOMAIN-CONTAINING PROTEIN"/>
    <property type="match status" value="1"/>
</dbReference>
<dbReference type="SMART" id="SM00448">
    <property type="entry name" value="REC"/>
    <property type="match status" value="1"/>
</dbReference>
<keyword evidence="1 2" id="KW-0597">Phosphoprotein</keyword>
<dbReference type="SUPFAM" id="SSF52172">
    <property type="entry name" value="CheY-like"/>
    <property type="match status" value="1"/>
</dbReference>
<dbReference type="InterPro" id="IPR011006">
    <property type="entry name" value="CheY-like_superfamily"/>
</dbReference>
<dbReference type="EMBL" id="JAUUDS010000002">
    <property type="protein sequence ID" value="MDP1027061.1"/>
    <property type="molecule type" value="Genomic_DNA"/>
</dbReference>
<evidence type="ECO:0000256" key="2">
    <source>
        <dbReference type="PROSITE-ProRule" id="PRU00169"/>
    </source>
</evidence>
<dbReference type="InterPro" id="IPR001789">
    <property type="entry name" value="Sig_transdc_resp-reg_receiver"/>
</dbReference>
<evidence type="ECO:0000256" key="1">
    <source>
        <dbReference type="ARBA" id="ARBA00022553"/>
    </source>
</evidence>
<dbReference type="PROSITE" id="PS50110">
    <property type="entry name" value="RESPONSE_REGULATORY"/>
    <property type="match status" value="1"/>
</dbReference>
<name>A0ABT9EJU0_9SPHN</name>
<sequence>MSADTSQRRVVLVVDDEPFIRINAIDVLTDAGFDVLEAADADEALEIIATHSKIGVLFTDINMPGSMDGLDLARRVHSMRPDIHLILTSGKVRPNVEQIPDSGKFIGKPYQERQFVALVQAAFA</sequence>
<dbReference type="PANTHER" id="PTHR44591">
    <property type="entry name" value="STRESS RESPONSE REGULATOR PROTEIN 1"/>
    <property type="match status" value="1"/>
</dbReference>
<protein>
    <submittedName>
        <fullName evidence="4">Response regulator</fullName>
    </submittedName>
</protein>